<protein>
    <submittedName>
        <fullName evidence="1">Uncharacterized protein</fullName>
    </submittedName>
</protein>
<name>A0A8S5S2E8_9CAUD</name>
<dbReference type="EMBL" id="BK032513">
    <property type="protein sequence ID" value="DAF44887.1"/>
    <property type="molecule type" value="Genomic_DNA"/>
</dbReference>
<accession>A0A8S5S2E8</accession>
<sequence length="33" mass="3884">MYCYGVAFSCVPLYKGVRCARLCTLFYRLLPYI</sequence>
<organism evidence="1">
    <name type="scientific">Siphoviridae sp. ctCIv11</name>
    <dbReference type="NCBI Taxonomy" id="2827806"/>
    <lineage>
        <taxon>Viruses</taxon>
        <taxon>Duplodnaviria</taxon>
        <taxon>Heunggongvirae</taxon>
        <taxon>Uroviricota</taxon>
        <taxon>Caudoviricetes</taxon>
    </lineage>
</organism>
<reference evidence="1" key="1">
    <citation type="journal article" date="2021" name="Proc. Natl. Acad. Sci. U.S.A.">
        <title>A Catalog of Tens of Thousands of Viruses from Human Metagenomes Reveals Hidden Associations with Chronic Diseases.</title>
        <authorList>
            <person name="Tisza M.J."/>
            <person name="Buck C.B."/>
        </authorList>
    </citation>
    <scope>NUCLEOTIDE SEQUENCE</scope>
    <source>
        <strain evidence="1">CtCIv11</strain>
    </source>
</reference>
<evidence type="ECO:0000313" key="1">
    <source>
        <dbReference type="EMBL" id="DAF44887.1"/>
    </source>
</evidence>
<proteinExistence type="predicted"/>